<reference evidence="8 9" key="1">
    <citation type="submission" date="2018-06" db="EMBL/GenBank/DDBJ databases">
        <authorList>
            <consortium name="Pathogen Informatics"/>
            <person name="Doyle S."/>
        </authorList>
    </citation>
    <scope>NUCLEOTIDE SEQUENCE [LARGE SCALE GENOMIC DNA]</scope>
    <source>
        <strain evidence="8 9">NCTC13093</strain>
    </source>
</reference>
<evidence type="ECO:0000256" key="5">
    <source>
        <dbReference type="ARBA" id="ARBA00023136"/>
    </source>
</evidence>
<keyword evidence="5 7" id="KW-0472">Membrane</keyword>
<organism evidence="8 9">
    <name type="scientific">Anaerobiospirillum thomasii</name>
    <dbReference type="NCBI Taxonomy" id="179995"/>
    <lineage>
        <taxon>Bacteria</taxon>
        <taxon>Pseudomonadati</taxon>
        <taxon>Pseudomonadota</taxon>
        <taxon>Gammaproteobacteria</taxon>
        <taxon>Aeromonadales</taxon>
        <taxon>Succinivibrionaceae</taxon>
        <taxon>Anaerobiospirillum</taxon>
    </lineage>
</organism>
<comment type="subcellular location">
    <subcellularLocation>
        <location evidence="1">Cell inner membrane</location>
    </subcellularLocation>
</comment>
<keyword evidence="7" id="KW-1133">Transmembrane helix</keyword>
<evidence type="ECO:0000256" key="7">
    <source>
        <dbReference type="SAM" id="Phobius"/>
    </source>
</evidence>
<evidence type="ECO:0000313" key="8">
    <source>
        <dbReference type="EMBL" id="SPT70729.1"/>
    </source>
</evidence>
<dbReference type="EC" id="2.3.1.-" evidence="8"/>
<name>A0A2X0V8K2_9GAMM</name>
<dbReference type="Proteomes" id="UP000250086">
    <property type="component" value="Unassembled WGS sequence"/>
</dbReference>
<evidence type="ECO:0000256" key="6">
    <source>
        <dbReference type="ARBA" id="ARBA00023315"/>
    </source>
</evidence>
<keyword evidence="2" id="KW-1003">Cell membrane</keyword>
<dbReference type="PANTHER" id="PTHR30606:SF4">
    <property type="entry name" value="LIPID A BIOSYNTHESIS MYRISTOYLTRANSFERASE"/>
    <property type="match status" value="1"/>
</dbReference>
<dbReference type="RefSeq" id="WP_113744767.1">
    <property type="nucleotide sequence ID" value="NZ_UAPV01000001.1"/>
</dbReference>
<proteinExistence type="predicted"/>
<dbReference type="PIRSF" id="PIRSF026649">
    <property type="entry name" value="MsbB"/>
    <property type="match status" value="1"/>
</dbReference>
<evidence type="ECO:0000256" key="2">
    <source>
        <dbReference type="ARBA" id="ARBA00022475"/>
    </source>
</evidence>
<keyword evidence="9" id="KW-1185">Reference proteome</keyword>
<gene>
    <name evidence="8" type="primary">msbB</name>
    <name evidence="8" type="ORF">NCTC13093_02147</name>
</gene>
<keyword evidence="4 8" id="KW-0808">Transferase</keyword>
<dbReference type="GO" id="GO:0016746">
    <property type="term" value="F:acyltransferase activity"/>
    <property type="evidence" value="ECO:0007669"/>
    <property type="project" value="UniProtKB-KW"/>
</dbReference>
<evidence type="ECO:0000256" key="4">
    <source>
        <dbReference type="ARBA" id="ARBA00022679"/>
    </source>
</evidence>
<dbReference type="EMBL" id="UAPV01000001">
    <property type="protein sequence ID" value="SPT70729.1"/>
    <property type="molecule type" value="Genomic_DNA"/>
</dbReference>
<dbReference type="PANTHER" id="PTHR30606">
    <property type="entry name" value="LIPID A BIOSYNTHESIS LAUROYL ACYLTRANSFERASE"/>
    <property type="match status" value="1"/>
</dbReference>
<evidence type="ECO:0000256" key="3">
    <source>
        <dbReference type="ARBA" id="ARBA00022519"/>
    </source>
</evidence>
<dbReference type="GO" id="GO:0009247">
    <property type="term" value="P:glycolipid biosynthetic process"/>
    <property type="evidence" value="ECO:0007669"/>
    <property type="project" value="UniProtKB-ARBA"/>
</dbReference>
<dbReference type="Pfam" id="PF03279">
    <property type="entry name" value="Lip_A_acyltrans"/>
    <property type="match status" value="1"/>
</dbReference>
<keyword evidence="3" id="KW-0997">Cell inner membrane</keyword>
<evidence type="ECO:0000256" key="1">
    <source>
        <dbReference type="ARBA" id="ARBA00004533"/>
    </source>
</evidence>
<accession>A0A2X0V8K2</accession>
<dbReference type="CDD" id="cd07984">
    <property type="entry name" value="LPLAT_LABLAT-like"/>
    <property type="match status" value="1"/>
</dbReference>
<dbReference type="GO" id="GO:0005886">
    <property type="term" value="C:plasma membrane"/>
    <property type="evidence" value="ECO:0007669"/>
    <property type="project" value="UniProtKB-SubCell"/>
</dbReference>
<keyword evidence="6 8" id="KW-0012">Acyltransferase</keyword>
<evidence type="ECO:0000313" key="9">
    <source>
        <dbReference type="Proteomes" id="UP000250086"/>
    </source>
</evidence>
<sequence>MALTNSKKGQAFDKSSYKELLTLKNLPSWLALACLAVFAYIPNRLRDIFAIVCAYLVFLIPSKPRRVAYANLRTAFPDLSAKECRAISRRSIAVGFCVTLAYGEPTFLPSFMLKRRWIVHGLEHLQKAREEGRPIIFLAPHTYAIDRCGLYLSYVGLEMCTMVRSQKNKVFDWFLNQQRLRFGGSVYERDAGLRTLIRELKSNHSCFFLPDEDLGDKSARFIDFMGVPKATVSTLPKLAKVGNAQVMQLFSTYNIKKAAFEIFLSPVFKNYPGSDLDQDLRRMNECIEHELVRHKEQYMWILRIFKTLPDPSYPDIYANTYTSLYKSGKSIDVAGRRRPYRPYDEQGQENNDSL</sequence>
<feature type="transmembrane region" description="Helical" evidence="7">
    <location>
        <begin position="21"/>
        <end position="42"/>
    </location>
</feature>
<keyword evidence="7" id="KW-0812">Transmembrane</keyword>
<dbReference type="InterPro" id="IPR004960">
    <property type="entry name" value="LipA_acyltrans"/>
</dbReference>
<dbReference type="AlphaFoldDB" id="A0A2X0V8K2"/>
<protein>
    <submittedName>
        <fullName evidence="8">Lipid A biosynthesis (KDO)2-(Lauroyl)-lipid IVA acyltransferase</fullName>
        <ecNumber evidence="8">2.3.1.-</ecNumber>
    </submittedName>
</protein>